<keyword evidence="1" id="KW-0732">Signal</keyword>
<dbReference type="OrthoDB" id="63533at2759"/>
<evidence type="ECO:0000256" key="1">
    <source>
        <dbReference type="ARBA" id="ARBA00022729"/>
    </source>
</evidence>
<name>A0A316ZE71_9BASI</name>
<evidence type="ECO:0000256" key="2">
    <source>
        <dbReference type="ARBA" id="ARBA00023239"/>
    </source>
</evidence>
<evidence type="ECO:0000313" key="5">
    <source>
        <dbReference type="Proteomes" id="UP000245946"/>
    </source>
</evidence>
<feature type="domain" description="Alginate lyase" evidence="3">
    <location>
        <begin position="3"/>
        <end position="284"/>
    </location>
</feature>
<evidence type="ECO:0000259" key="3">
    <source>
        <dbReference type="Pfam" id="PF05426"/>
    </source>
</evidence>
<accession>A0A316ZE71</accession>
<gene>
    <name evidence="4" type="ORF">FA09DRAFT_355925</name>
</gene>
<dbReference type="GeneID" id="37272395"/>
<reference evidence="4 5" key="1">
    <citation type="journal article" date="2018" name="Mol. Biol. Evol.">
        <title>Broad Genomic Sampling Reveals a Smut Pathogenic Ancestry of the Fungal Clade Ustilaginomycotina.</title>
        <authorList>
            <person name="Kijpornyongpan T."/>
            <person name="Mondo S.J."/>
            <person name="Barry K."/>
            <person name="Sandor L."/>
            <person name="Lee J."/>
            <person name="Lipzen A."/>
            <person name="Pangilinan J."/>
            <person name="LaButti K."/>
            <person name="Hainaut M."/>
            <person name="Henrissat B."/>
            <person name="Grigoriev I.V."/>
            <person name="Spatafora J.W."/>
            <person name="Aime M.C."/>
        </authorList>
    </citation>
    <scope>NUCLEOTIDE SEQUENCE [LARGE SCALE GENOMIC DNA]</scope>
    <source>
        <strain evidence="4 5">MCA 4186</strain>
    </source>
</reference>
<organism evidence="4 5">
    <name type="scientific">Tilletiopsis washingtonensis</name>
    <dbReference type="NCBI Taxonomy" id="58919"/>
    <lineage>
        <taxon>Eukaryota</taxon>
        <taxon>Fungi</taxon>
        <taxon>Dikarya</taxon>
        <taxon>Basidiomycota</taxon>
        <taxon>Ustilaginomycotina</taxon>
        <taxon>Exobasidiomycetes</taxon>
        <taxon>Entylomatales</taxon>
        <taxon>Entylomatales incertae sedis</taxon>
        <taxon>Tilletiopsis</taxon>
    </lineage>
</organism>
<dbReference type="RefSeq" id="XP_025599627.1">
    <property type="nucleotide sequence ID" value="XM_025744851.1"/>
</dbReference>
<dbReference type="SUPFAM" id="SSF48230">
    <property type="entry name" value="Chondroitin AC/alginate lyase"/>
    <property type="match status" value="1"/>
</dbReference>
<keyword evidence="2 4" id="KW-0456">Lyase</keyword>
<dbReference type="AlphaFoldDB" id="A0A316ZE71"/>
<dbReference type="GO" id="GO:0042597">
    <property type="term" value="C:periplasmic space"/>
    <property type="evidence" value="ECO:0007669"/>
    <property type="project" value="InterPro"/>
</dbReference>
<keyword evidence="5" id="KW-1185">Reference proteome</keyword>
<dbReference type="InterPro" id="IPR008397">
    <property type="entry name" value="Alginate_lyase_dom"/>
</dbReference>
<evidence type="ECO:0000313" key="4">
    <source>
        <dbReference type="EMBL" id="PWN99348.1"/>
    </source>
</evidence>
<dbReference type="InterPro" id="IPR008929">
    <property type="entry name" value="Chondroitin_lyas"/>
</dbReference>
<feature type="non-terminal residue" evidence="4">
    <location>
        <position position="1"/>
    </location>
</feature>
<dbReference type="GO" id="GO:0016829">
    <property type="term" value="F:lyase activity"/>
    <property type="evidence" value="ECO:0007669"/>
    <property type="project" value="UniProtKB-KW"/>
</dbReference>
<dbReference type="STRING" id="58919.A0A316ZE71"/>
<dbReference type="EMBL" id="KZ819288">
    <property type="protein sequence ID" value="PWN99348.1"/>
    <property type="molecule type" value="Genomic_DNA"/>
</dbReference>
<sequence>IEPPSGDASDYLSWAPYWWPDCNWCSGGAGAHVAPSATWTKCPYKQRDGKLNPDVRQLNNTRDVVSMAQSVLWNGVAYGLTNDTAHAKRAVRLIQTWFLDPRTGVKPRLTYGQVVRGPGSQEGGYTGILDWRMLIKVVNAVVVLRSNDAEAWNSVLATAMAKWASDYVDWLTTSAEGRRAAKVANNHATFYYNQLVSLYVLLGDVPRARTAVNAFFTTVFMKQISEDGEQPYEAVRTRPFHYRCFNIEGLLANAKLADNLGLNMWSARSDDGATIQTAVDYAMTLDAGDEDVTELAPHVAAVAAAYGDPTGKYARWLADENNSGDPDAIQSWRFYDSADALYSSPSAGNTASSQKFA</sequence>
<proteinExistence type="predicted"/>
<dbReference type="Proteomes" id="UP000245946">
    <property type="component" value="Unassembled WGS sequence"/>
</dbReference>
<protein>
    <submittedName>
        <fullName evidence="4">Chondroitin AC/alginate lyase</fullName>
    </submittedName>
</protein>
<dbReference type="Gene3D" id="1.50.10.100">
    <property type="entry name" value="Chondroitin AC/alginate lyase"/>
    <property type="match status" value="1"/>
</dbReference>
<dbReference type="Pfam" id="PF05426">
    <property type="entry name" value="Alginate_lyase"/>
    <property type="match status" value="1"/>
</dbReference>